<evidence type="ECO:0000259" key="8">
    <source>
        <dbReference type="PROSITE" id="PS50157"/>
    </source>
</evidence>
<evidence type="ECO:0000256" key="6">
    <source>
        <dbReference type="ARBA" id="ARBA00023242"/>
    </source>
</evidence>
<feature type="domain" description="C2H2-type" evidence="8">
    <location>
        <begin position="71"/>
        <end position="98"/>
    </location>
</feature>
<keyword evidence="5" id="KW-0862">Zinc</keyword>
<feature type="domain" description="C2H2-type" evidence="8">
    <location>
        <begin position="165"/>
        <end position="188"/>
    </location>
</feature>
<dbReference type="InterPro" id="IPR013087">
    <property type="entry name" value="Znf_C2H2_type"/>
</dbReference>
<organism evidence="9 10">
    <name type="scientific">Cloeon dipterum</name>
    <dbReference type="NCBI Taxonomy" id="197152"/>
    <lineage>
        <taxon>Eukaryota</taxon>
        <taxon>Metazoa</taxon>
        <taxon>Ecdysozoa</taxon>
        <taxon>Arthropoda</taxon>
        <taxon>Hexapoda</taxon>
        <taxon>Insecta</taxon>
        <taxon>Pterygota</taxon>
        <taxon>Palaeoptera</taxon>
        <taxon>Ephemeroptera</taxon>
        <taxon>Pisciforma</taxon>
        <taxon>Baetidae</taxon>
        <taxon>Cloeon</taxon>
    </lineage>
</organism>
<dbReference type="GO" id="GO:0005634">
    <property type="term" value="C:nucleus"/>
    <property type="evidence" value="ECO:0007669"/>
    <property type="project" value="UniProtKB-SubCell"/>
</dbReference>
<keyword evidence="3" id="KW-0677">Repeat</keyword>
<dbReference type="FunFam" id="3.30.160.60:FF:000534">
    <property type="entry name" value="zinc finger protein 674"/>
    <property type="match status" value="1"/>
</dbReference>
<evidence type="ECO:0000256" key="7">
    <source>
        <dbReference type="PROSITE-ProRule" id="PRU00042"/>
    </source>
</evidence>
<evidence type="ECO:0000313" key="9">
    <source>
        <dbReference type="EMBL" id="CAB3387526.1"/>
    </source>
</evidence>
<proteinExistence type="predicted"/>
<reference evidence="9 10" key="1">
    <citation type="submission" date="2020-04" db="EMBL/GenBank/DDBJ databases">
        <authorList>
            <person name="Alioto T."/>
            <person name="Alioto T."/>
            <person name="Gomez Garrido J."/>
        </authorList>
    </citation>
    <scope>NUCLEOTIDE SEQUENCE [LARGE SCALE GENOMIC DNA]</scope>
</reference>
<dbReference type="PROSITE" id="PS50157">
    <property type="entry name" value="ZINC_FINGER_C2H2_2"/>
    <property type="match status" value="6"/>
</dbReference>
<sequence length="304" mass="35872">MEQGARKGLDKERLRYNLRTVLQTDEKKQLNVLYECTHCLFRLPSFALVCAHLLEEHNERPLIQVEKTLKHSCNTCVRKFSTKTKLEEHMRDHTGARPFLCLTCGKSFKTKKLVKCHIKMHRLEAHRKIHFPESHTEKCDICGFSTYRKWKLKSHMRTHTREETYSCDECGKSFVHSSGLLAHKKKHTPFPHKCKVCGKAFGQAFDLQMHMATHAVKKEFECDICHNFFAQKCTLIQHQWLKHKKFHMIKAYKQVKEGRENQTLVCDFCQKVYTIPCCLRKHIEKHLQVEVEKKNLIKIVCTLP</sequence>
<evidence type="ECO:0000256" key="4">
    <source>
        <dbReference type="ARBA" id="ARBA00022771"/>
    </source>
</evidence>
<dbReference type="Pfam" id="PF00096">
    <property type="entry name" value="zf-C2H2"/>
    <property type="match status" value="4"/>
</dbReference>
<evidence type="ECO:0000256" key="3">
    <source>
        <dbReference type="ARBA" id="ARBA00022737"/>
    </source>
</evidence>
<feature type="domain" description="C2H2-type" evidence="8">
    <location>
        <begin position="137"/>
        <end position="164"/>
    </location>
</feature>
<name>A0A8S1DZW9_9INSE</name>
<dbReference type="Gene3D" id="3.30.160.60">
    <property type="entry name" value="Classic Zinc Finger"/>
    <property type="match status" value="5"/>
</dbReference>
<dbReference type="AlphaFoldDB" id="A0A8S1DZW9"/>
<gene>
    <name evidence="9" type="ORF">CLODIP_2_CD12520</name>
</gene>
<dbReference type="InterPro" id="IPR036236">
    <property type="entry name" value="Znf_C2H2_sf"/>
</dbReference>
<evidence type="ECO:0000256" key="2">
    <source>
        <dbReference type="ARBA" id="ARBA00022723"/>
    </source>
</evidence>
<keyword evidence="6" id="KW-0539">Nucleus</keyword>
<comment type="subcellular location">
    <subcellularLocation>
        <location evidence="1">Nucleus</location>
    </subcellularLocation>
</comment>
<dbReference type="EMBL" id="CADEPI010000586">
    <property type="protein sequence ID" value="CAB3387526.1"/>
    <property type="molecule type" value="Genomic_DNA"/>
</dbReference>
<keyword evidence="2" id="KW-0479">Metal-binding</keyword>
<dbReference type="PROSITE" id="PS00028">
    <property type="entry name" value="ZINC_FINGER_C2H2_1"/>
    <property type="match status" value="6"/>
</dbReference>
<keyword evidence="4 7" id="KW-0863">Zinc-finger</keyword>
<evidence type="ECO:0000256" key="1">
    <source>
        <dbReference type="ARBA" id="ARBA00004123"/>
    </source>
</evidence>
<feature type="domain" description="C2H2-type" evidence="8">
    <location>
        <begin position="192"/>
        <end position="219"/>
    </location>
</feature>
<dbReference type="SUPFAM" id="SSF57667">
    <property type="entry name" value="beta-beta-alpha zinc fingers"/>
    <property type="match status" value="3"/>
</dbReference>
<evidence type="ECO:0000313" key="10">
    <source>
        <dbReference type="Proteomes" id="UP000494165"/>
    </source>
</evidence>
<keyword evidence="10" id="KW-1185">Reference proteome</keyword>
<dbReference type="PANTHER" id="PTHR24379">
    <property type="entry name" value="KRAB AND ZINC FINGER DOMAIN-CONTAINING"/>
    <property type="match status" value="1"/>
</dbReference>
<evidence type="ECO:0000256" key="5">
    <source>
        <dbReference type="ARBA" id="ARBA00022833"/>
    </source>
</evidence>
<dbReference type="PANTHER" id="PTHR24379:SF121">
    <property type="entry name" value="C2H2-TYPE DOMAIN-CONTAINING PROTEIN"/>
    <property type="match status" value="1"/>
</dbReference>
<dbReference type="GO" id="GO:0008270">
    <property type="term" value="F:zinc ion binding"/>
    <property type="evidence" value="ECO:0007669"/>
    <property type="project" value="UniProtKB-KW"/>
</dbReference>
<comment type="caution">
    <text evidence="9">The sequence shown here is derived from an EMBL/GenBank/DDBJ whole genome shotgun (WGS) entry which is preliminary data.</text>
</comment>
<accession>A0A8S1DZW9</accession>
<dbReference type="SMART" id="SM00355">
    <property type="entry name" value="ZnF_C2H2"/>
    <property type="match status" value="8"/>
</dbReference>
<dbReference type="FunFam" id="3.30.160.60:FF:000145">
    <property type="entry name" value="Zinc finger protein 574"/>
    <property type="match status" value="2"/>
</dbReference>
<dbReference type="Proteomes" id="UP000494165">
    <property type="component" value="Unassembled WGS sequence"/>
</dbReference>
<protein>
    <recommendedName>
        <fullName evidence="8">C2H2-type domain-containing protein</fullName>
    </recommendedName>
</protein>
<dbReference type="OrthoDB" id="6077919at2759"/>
<feature type="domain" description="C2H2-type" evidence="8">
    <location>
        <begin position="99"/>
        <end position="126"/>
    </location>
</feature>
<feature type="domain" description="C2H2-type" evidence="8">
    <location>
        <begin position="220"/>
        <end position="243"/>
    </location>
</feature>